<keyword evidence="3" id="KW-1185">Reference proteome</keyword>
<comment type="caution">
    <text evidence="2">The sequence shown here is derived from an EMBL/GenBank/DDBJ whole genome shotgun (WGS) entry which is preliminary data.</text>
</comment>
<dbReference type="Pfam" id="PF04860">
    <property type="entry name" value="Phage_portal"/>
    <property type="match status" value="1"/>
</dbReference>
<dbReference type="Proteomes" id="UP001156903">
    <property type="component" value="Unassembled WGS sequence"/>
</dbReference>
<accession>A0ABQ6C5F6</accession>
<evidence type="ECO:0000313" key="2">
    <source>
        <dbReference type="EMBL" id="GLS13581.1"/>
    </source>
</evidence>
<dbReference type="InterPro" id="IPR006944">
    <property type="entry name" value="Phage/GTA_portal"/>
</dbReference>
<organism evidence="2 3">
    <name type="scientific">Hydrogenophaga electricum</name>
    <dbReference type="NCBI Taxonomy" id="1230953"/>
    <lineage>
        <taxon>Bacteria</taxon>
        <taxon>Pseudomonadati</taxon>
        <taxon>Pseudomonadota</taxon>
        <taxon>Betaproteobacteria</taxon>
        <taxon>Burkholderiales</taxon>
        <taxon>Comamonadaceae</taxon>
        <taxon>Hydrogenophaga</taxon>
    </lineage>
</organism>
<dbReference type="NCBIfam" id="TIGR01540">
    <property type="entry name" value="portal_PBSX"/>
    <property type="match status" value="1"/>
</dbReference>
<dbReference type="InterPro" id="IPR006430">
    <property type="entry name" value="Phage_portal_PBSX"/>
</dbReference>
<evidence type="ECO:0000313" key="3">
    <source>
        <dbReference type="Proteomes" id="UP001156903"/>
    </source>
</evidence>
<reference evidence="3" key="1">
    <citation type="journal article" date="2019" name="Int. J. Syst. Evol. Microbiol.">
        <title>The Global Catalogue of Microorganisms (GCM) 10K type strain sequencing project: providing services to taxonomists for standard genome sequencing and annotation.</title>
        <authorList>
            <consortium name="The Broad Institute Genomics Platform"/>
            <consortium name="The Broad Institute Genome Sequencing Center for Infectious Disease"/>
            <person name="Wu L."/>
            <person name="Ma J."/>
        </authorList>
    </citation>
    <scope>NUCLEOTIDE SEQUENCE [LARGE SCALE GENOMIC DNA]</scope>
    <source>
        <strain evidence="3">NBRC 109341</strain>
    </source>
</reference>
<dbReference type="EMBL" id="BSPB01000005">
    <property type="protein sequence ID" value="GLS13581.1"/>
    <property type="molecule type" value="Genomic_DNA"/>
</dbReference>
<gene>
    <name evidence="2" type="ORF">GCM10007935_10110</name>
</gene>
<sequence>MTTTTTPENTPQRPASQALEVFTFGDPEPALNQTLFDYLGVTKMAEWYEPPISWIGLAKTLRSSAHHGSAIALKRNMLARLLRPHPLLARQAFSGLVYDYLTFGNAFFERVESRTGVPLALRHAMAMYTRAGVDEGSFWAMPGAGGDPLLGYGAGGGERMRAGSVLHLMEPDVTQNIYGSPDYLAALQSAWLNESATLFRRRYYVNGTHAGYILYITDPLHEQVDVDQLKEKMAQSKGPGNFRNLLLYAPGGKGEGKGIQLIHTSEAAAKDEFLRIKSVSRDDVLAAHRVPPQLIGLVPETNGGFGSAKEAMGVFYELEVVPLAQKFDAVNAWFGDEVISFERPSWADLVAVAAPVVK</sequence>
<evidence type="ECO:0000256" key="1">
    <source>
        <dbReference type="ARBA" id="ARBA00006799"/>
    </source>
</evidence>
<protein>
    <submittedName>
        <fullName evidence="2">Capsid portal protein</fullName>
    </submittedName>
</protein>
<name>A0ABQ6C5F6_9BURK</name>
<proteinExistence type="inferred from homology"/>
<dbReference type="RefSeq" id="WP_284306928.1">
    <property type="nucleotide sequence ID" value="NZ_BSPB01000005.1"/>
</dbReference>
<comment type="similarity">
    <text evidence="1">Belongs to the phage portal family. PBSX subfamily.</text>
</comment>